<evidence type="ECO:0000313" key="2">
    <source>
        <dbReference type="EMBL" id="KRY14059.1"/>
    </source>
</evidence>
<dbReference type="EMBL" id="JYDQ01000125">
    <property type="protein sequence ID" value="KRY14059.1"/>
    <property type="molecule type" value="Genomic_DNA"/>
</dbReference>
<dbReference type="EMBL" id="JYDQ01000125">
    <property type="protein sequence ID" value="KRY14048.1"/>
    <property type="molecule type" value="Genomic_DNA"/>
</dbReference>
<protein>
    <submittedName>
        <fullName evidence="2">Uncharacterized protein</fullName>
    </submittedName>
</protein>
<sequence>MFEQGAFPTVGVPNAMGVSYKETRSTVSSLCRKFKHLRWSRISLYTYVLPLFFPTLQHRKNTCGSRIKEQDYVYIIH</sequence>
<evidence type="ECO:0000313" key="1">
    <source>
        <dbReference type="EMBL" id="KRY14048.1"/>
    </source>
</evidence>
<accession>A0A0V0ZNG1</accession>
<organism evidence="2 3">
    <name type="scientific">Trichinella patagoniensis</name>
    <dbReference type="NCBI Taxonomy" id="990121"/>
    <lineage>
        <taxon>Eukaryota</taxon>
        <taxon>Metazoa</taxon>
        <taxon>Ecdysozoa</taxon>
        <taxon>Nematoda</taxon>
        <taxon>Enoplea</taxon>
        <taxon>Dorylaimia</taxon>
        <taxon>Trichinellida</taxon>
        <taxon>Trichinellidae</taxon>
        <taxon>Trichinella</taxon>
    </lineage>
</organism>
<comment type="caution">
    <text evidence="2">The sequence shown here is derived from an EMBL/GenBank/DDBJ whole genome shotgun (WGS) entry which is preliminary data.</text>
</comment>
<evidence type="ECO:0000313" key="3">
    <source>
        <dbReference type="Proteomes" id="UP000054783"/>
    </source>
</evidence>
<keyword evidence="3" id="KW-1185">Reference proteome</keyword>
<dbReference type="AlphaFoldDB" id="A0A0V0ZNG1"/>
<dbReference type="Proteomes" id="UP000054783">
    <property type="component" value="Unassembled WGS sequence"/>
</dbReference>
<name>A0A0V0ZNG1_9BILA</name>
<proteinExistence type="predicted"/>
<gene>
    <name evidence="2" type="ORF">T12_10522</name>
    <name evidence="1" type="ORF">T12_6034</name>
</gene>
<reference evidence="2 3" key="1">
    <citation type="submission" date="2015-01" db="EMBL/GenBank/DDBJ databases">
        <title>Evolution of Trichinella species and genotypes.</title>
        <authorList>
            <person name="Korhonen P.K."/>
            <person name="Edoardo P."/>
            <person name="Giuseppe L.R."/>
            <person name="Gasser R.B."/>
        </authorList>
    </citation>
    <scope>NUCLEOTIDE SEQUENCE [LARGE SCALE GENOMIC DNA]</scope>
    <source>
        <strain evidence="2">ISS2496</strain>
    </source>
</reference>